<gene>
    <name evidence="7" type="ORF">KTT_13610</name>
</gene>
<sequence length="353" mass="39819">MKFTSQIETYLQRVPKAELHVHLEGAIAPATLLQLAERNRVDLPVKSVAEMQDWFRYRDFDHFIEIFVAATSCLRTAEDYELIAYEFGATMARQNVRYAEITFSPSTHYFLLGLSHEIYFTGLQRGRARAQKDFGVEMRWVFDLVRVNEDEHRRRCADYTTAVAIELQHEGVVAIGLGGAEVGNPPEWFAPWVDKARAAGLHSVPHAGETVGPESVWGALRTLGAERLGHGVRASEDPELVAYLAEKKIPIEVCPTSNICLGVYQSYQHHPLPALYAAGVPVTINTDDPPLFNTNMNHEVAVLAREFQLDLPTINEILLNGVRYSFLPPAEKQHLETRFKQEMEQLSPIPINE</sequence>
<accession>A0A401ZXD4</accession>
<evidence type="ECO:0000256" key="4">
    <source>
        <dbReference type="ARBA" id="ARBA00022801"/>
    </source>
</evidence>
<dbReference type="Gene3D" id="3.20.20.140">
    <property type="entry name" value="Metal-dependent hydrolases"/>
    <property type="match status" value="1"/>
</dbReference>
<keyword evidence="5" id="KW-0862">Zinc</keyword>
<dbReference type="AlphaFoldDB" id="A0A401ZXD4"/>
<dbReference type="Proteomes" id="UP000287352">
    <property type="component" value="Unassembled WGS sequence"/>
</dbReference>
<evidence type="ECO:0000256" key="1">
    <source>
        <dbReference type="ARBA" id="ARBA00001947"/>
    </source>
</evidence>
<protein>
    <submittedName>
        <fullName evidence="7">Aminodeoxyfutalosine deaminase</fullName>
    </submittedName>
</protein>
<comment type="similarity">
    <text evidence="2">Belongs to the metallo-dependent hydrolases superfamily. Adenosine and AMP deaminases family.</text>
</comment>
<dbReference type="SUPFAM" id="SSF51556">
    <property type="entry name" value="Metallo-dependent hydrolases"/>
    <property type="match status" value="1"/>
</dbReference>
<evidence type="ECO:0000259" key="6">
    <source>
        <dbReference type="Pfam" id="PF00962"/>
    </source>
</evidence>
<dbReference type="InterPro" id="IPR001365">
    <property type="entry name" value="A_deaminase_dom"/>
</dbReference>
<dbReference type="OrthoDB" id="9779574at2"/>
<dbReference type="PANTHER" id="PTHR43114:SF6">
    <property type="entry name" value="ADENINE DEAMINASE"/>
    <property type="match status" value="1"/>
</dbReference>
<dbReference type="GO" id="GO:0016814">
    <property type="term" value="F:hydrolase activity, acting on carbon-nitrogen (but not peptide) bonds, in cyclic amidines"/>
    <property type="evidence" value="ECO:0007669"/>
    <property type="project" value="UniProtKB-ARBA"/>
</dbReference>
<keyword evidence="4" id="KW-0378">Hydrolase</keyword>
<comment type="caution">
    <text evidence="7">The sequence shown here is derived from an EMBL/GenBank/DDBJ whole genome shotgun (WGS) entry which is preliminary data.</text>
</comment>
<keyword evidence="3" id="KW-0479">Metal-binding</keyword>
<dbReference type="PANTHER" id="PTHR43114">
    <property type="entry name" value="ADENINE DEAMINASE"/>
    <property type="match status" value="1"/>
</dbReference>
<evidence type="ECO:0000256" key="3">
    <source>
        <dbReference type="ARBA" id="ARBA00022723"/>
    </source>
</evidence>
<dbReference type="InterPro" id="IPR006330">
    <property type="entry name" value="Ado/ade_deaminase"/>
</dbReference>
<evidence type="ECO:0000256" key="2">
    <source>
        <dbReference type="ARBA" id="ARBA00006676"/>
    </source>
</evidence>
<evidence type="ECO:0000313" key="8">
    <source>
        <dbReference type="Proteomes" id="UP000287352"/>
    </source>
</evidence>
<evidence type="ECO:0000256" key="5">
    <source>
        <dbReference type="ARBA" id="ARBA00022833"/>
    </source>
</evidence>
<proteinExistence type="inferred from homology"/>
<evidence type="ECO:0000313" key="7">
    <source>
        <dbReference type="EMBL" id="GCE11502.1"/>
    </source>
</evidence>
<name>A0A401ZXD4_9CHLR</name>
<dbReference type="Pfam" id="PF00962">
    <property type="entry name" value="A_deaminase"/>
    <property type="match status" value="1"/>
</dbReference>
<organism evidence="7 8">
    <name type="scientific">Tengunoibacter tsumagoiensis</name>
    <dbReference type="NCBI Taxonomy" id="2014871"/>
    <lineage>
        <taxon>Bacteria</taxon>
        <taxon>Bacillati</taxon>
        <taxon>Chloroflexota</taxon>
        <taxon>Ktedonobacteria</taxon>
        <taxon>Ktedonobacterales</taxon>
        <taxon>Dictyobacteraceae</taxon>
        <taxon>Tengunoibacter</taxon>
    </lineage>
</organism>
<dbReference type="NCBIfam" id="TIGR01430">
    <property type="entry name" value="aden_deam"/>
    <property type="match status" value="1"/>
</dbReference>
<reference evidence="8" key="1">
    <citation type="submission" date="2018-12" db="EMBL/GenBank/DDBJ databases">
        <title>Tengunoibacter tsumagoiensis gen. nov., sp. nov., Dictyobacter kobayashii sp. nov., D. alpinus sp. nov., and D. joshuensis sp. nov. and description of Dictyobacteraceae fam. nov. within the order Ktedonobacterales isolated from Tengu-no-mugimeshi.</title>
        <authorList>
            <person name="Wang C.M."/>
            <person name="Zheng Y."/>
            <person name="Sakai Y."/>
            <person name="Toyoda A."/>
            <person name="Minakuchi Y."/>
            <person name="Abe K."/>
            <person name="Yokota A."/>
            <person name="Yabe S."/>
        </authorList>
    </citation>
    <scope>NUCLEOTIDE SEQUENCE [LARGE SCALE GENOMIC DNA]</scope>
    <source>
        <strain evidence="8">Uno3</strain>
    </source>
</reference>
<dbReference type="GO" id="GO:0046872">
    <property type="term" value="F:metal ion binding"/>
    <property type="evidence" value="ECO:0007669"/>
    <property type="project" value="UniProtKB-KW"/>
</dbReference>
<comment type="cofactor">
    <cofactor evidence="1">
        <name>Zn(2+)</name>
        <dbReference type="ChEBI" id="CHEBI:29105"/>
    </cofactor>
</comment>
<dbReference type="EMBL" id="BIFR01000001">
    <property type="protein sequence ID" value="GCE11502.1"/>
    <property type="molecule type" value="Genomic_DNA"/>
</dbReference>
<dbReference type="RefSeq" id="WP_126579213.1">
    <property type="nucleotide sequence ID" value="NZ_BIFR01000001.1"/>
</dbReference>
<dbReference type="InterPro" id="IPR032466">
    <property type="entry name" value="Metal_Hydrolase"/>
</dbReference>
<feature type="domain" description="Adenosine deaminase" evidence="6">
    <location>
        <begin position="15"/>
        <end position="338"/>
    </location>
</feature>
<keyword evidence="8" id="KW-1185">Reference proteome</keyword>
<dbReference type="GO" id="GO:0019239">
    <property type="term" value="F:deaminase activity"/>
    <property type="evidence" value="ECO:0007669"/>
    <property type="project" value="InterPro"/>
</dbReference>